<gene>
    <name evidence="3" type="ORF">MBO_00510</name>
</gene>
<name>A0A066UEY3_9GAMM</name>
<sequence length="672" mass="69744">MNKSYRVIFNHATGTYQCVSEFAKAKGKTKSIKVLALASSLVVSGISFGANIEFTDGRTHTIEGNRAFDGEVLINNPNTKATIKGQLVFGNGDDTNATISNQAVVESNNDIAISAGQDATVVVDNASLANKSGILALGLTPSNTAKLIGGNGAKITASGIVSIANIDNSTATVELTGQDTLLSGTIINVGEQAGAKGTLTLSDKANIKADQLLIGRGNKATGTLNANHASIDADSMAVGVYGDGVAKLTSSTLNLSDSYILADSEGSTADVVSVNSAILAQSAVIATTGNANLNSSNDTYRIQKSLIVGQMADSKGNVSFENNNMSVKDMNLGIFDGSQADVVIKGGDSNFQIDNELIIANGGTGSLTLDKTSLHHVGNVRAGAVYVGGGSDGGTAGTQGGTGTLNLKDSTLVTKEVIVGNTGSGTLRLEAENTDDYLTGLYTNQISRNAGSRLSEIYINGAEIGITTDQPNLFANFTKDNKIELGNKGVYFETANVQSGTNVAINPNAVLTGHVGAININNPDDSAGFWKSGAGTLEINEDSKKFTGDIAVTQGVLKINGNYTMNGENFVIGILDWNKNGVLDTTNEYGKLVVTGTADISKGNLKVYAEELITDAPKDSVWRDVVSAGTLNGQFASLDDNSPLVDFEADYSDANKVHLKLKAQDTKPEPQP</sequence>
<evidence type="ECO:0000259" key="2">
    <source>
        <dbReference type="Pfam" id="PF13018"/>
    </source>
</evidence>
<keyword evidence="4" id="KW-1185">Reference proteome</keyword>
<dbReference type="InterPro" id="IPR024973">
    <property type="entry name" value="ESPR"/>
</dbReference>
<accession>A0A066UEY3</accession>
<dbReference type="AlphaFoldDB" id="A0A066UEY3"/>
<dbReference type="RefSeq" id="WP_036361929.1">
    <property type="nucleotide sequence ID" value="NZ_AOMT01000005.1"/>
</dbReference>
<protein>
    <submittedName>
        <fullName evidence="3">Putative YapH protein</fullName>
    </submittedName>
</protein>
<dbReference type="InterPro" id="IPR013425">
    <property type="entry name" value="Autotrns_rpt"/>
</dbReference>
<proteinExistence type="predicted"/>
<dbReference type="EMBL" id="AOMT01000005">
    <property type="protein sequence ID" value="KDN25640.1"/>
    <property type="molecule type" value="Genomic_DNA"/>
</dbReference>
<dbReference type="Proteomes" id="UP000035860">
    <property type="component" value="Unassembled WGS sequence"/>
</dbReference>
<evidence type="ECO:0000313" key="4">
    <source>
        <dbReference type="Proteomes" id="UP000035860"/>
    </source>
</evidence>
<feature type="non-terminal residue" evidence="3">
    <location>
        <position position="672"/>
    </location>
</feature>
<organism evidence="3 4">
    <name type="scientific">Moraxella bovoculi 237</name>
    <dbReference type="NCBI Taxonomy" id="743974"/>
    <lineage>
        <taxon>Bacteria</taxon>
        <taxon>Pseudomonadati</taxon>
        <taxon>Pseudomonadota</taxon>
        <taxon>Gammaproteobacteria</taxon>
        <taxon>Moraxellales</taxon>
        <taxon>Moraxellaceae</taxon>
        <taxon>Moraxella</taxon>
    </lineage>
</organism>
<dbReference type="Pfam" id="PF13018">
    <property type="entry name" value="ESPR"/>
    <property type="match status" value="1"/>
</dbReference>
<evidence type="ECO:0000313" key="3">
    <source>
        <dbReference type="EMBL" id="KDN25640.1"/>
    </source>
</evidence>
<reference evidence="3 4" key="1">
    <citation type="journal article" date="2014" name="Genome Announc.">
        <title>Draft Genome Sequence of Moraxella bovoculi Strain 237T (ATCC BAA-1259T) Isolated from a Calf with Infectious Bovine Keratoconjunctivitis.</title>
        <authorList>
            <person name="Calcutt M.J."/>
            <person name="Foecking M.F."/>
            <person name="Martin N.T."/>
            <person name="Mhlanga-Mutangadura T."/>
            <person name="Reilly T.J."/>
        </authorList>
    </citation>
    <scope>NUCLEOTIDE SEQUENCE [LARGE SCALE GENOMIC DNA]</scope>
    <source>
        <strain evidence="3 4">237</strain>
    </source>
</reference>
<dbReference type="OrthoDB" id="6647264at2"/>
<evidence type="ECO:0000256" key="1">
    <source>
        <dbReference type="ARBA" id="ARBA00022729"/>
    </source>
</evidence>
<keyword evidence="1" id="KW-0732">Signal</keyword>
<feature type="domain" description="ESPR" evidence="2">
    <location>
        <begin position="1"/>
        <end position="42"/>
    </location>
</feature>
<dbReference type="NCBIfam" id="TIGR02601">
    <property type="entry name" value="autotrns_rpt"/>
    <property type="match status" value="1"/>
</dbReference>
<dbReference type="eggNOG" id="COG4625">
    <property type="taxonomic scope" value="Bacteria"/>
</dbReference>
<comment type="caution">
    <text evidence="3">The sequence shown here is derived from an EMBL/GenBank/DDBJ whole genome shotgun (WGS) entry which is preliminary data.</text>
</comment>